<keyword evidence="8" id="KW-0249">Electron transport</keyword>
<evidence type="ECO:0000256" key="9">
    <source>
        <dbReference type="ARBA" id="ARBA00022989"/>
    </source>
</evidence>
<gene>
    <name evidence="18" type="ORF">SADO_05515</name>
</gene>
<evidence type="ECO:0000256" key="10">
    <source>
        <dbReference type="ARBA" id="ARBA00023002"/>
    </source>
</evidence>
<name>A0ABV2AZI3_9GAMM</name>
<dbReference type="Pfam" id="PF03626">
    <property type="entry name" value="COX4_pro"/>
    <property type="match status" value="1"/>
</dbReference>
<dbReference type="EMBL" id="APND01000001">
    <property type="protein sequence ID" value="MES1928692.1"/>
    <property type="molecule type" value="Genomic_DNA"/>
</dbReference>
<keyword evidence="7 17" id="KW-0812">Transmembrane</keyword>
<evidence type="ECO:0000256" key="4">
    <source>
        <dbReference type="ARBA" id="ARBA00014689"/>
    </source>
</evidence>
<comment type="function">
    <text evidence="12">Cytochrome bo(3) ubiquinol terminal oxidase is the component of the aerobic respiratory chain of E.coli that predominates when cells are grown at high aeration. Has proton pump activity across the membrane in addition to electron transfer, pumping 2 protons/electron.</text>
</comment>
<organism evidence="18 19">
    <name type="scientific">Salinisphaera dokdonensis CL-ES53</name>
    <dbReference type="NCBI Taxonomy" id="1304272"/>
    <lineage>
        <taxon>Bacteria</taxon>
        <taxon>Pseudomonadati</taxon>
        <taxon>Pseudomonadota</taxon>
        <taxon>Gammaproteobacteria</taxon>
        <taxon>Salinisphaerales</taxon>
        <taxon>Salinisphaeraceae</taxon>
        <taxon>Salinisphaera</taxon>
    </lineage>
</organism>
<keyword evidence="19" id="KW-1185">Reference proteome</keyword>
<dbReference type="InterPro" id="IPR014210">
    <property type="entry name" value="Cyt_o_ubiqinol_oxidase_su4"/>
</dbReference>
<comment type="subcellular location">
    <subcellularLocation>
        <location evidence="1">Cell membrane</location>
        <topology evidence="1">Multi-pass membrane protein</topology>
    </subcellularLocation>
</comment>
<keyword evidence="10" id="KW-0560">Oxidoreductase</keyword>
<evidence type="ECO:0000256" key="2">
    <source>
        <dbReference type="ARBA" id="ARBA00008079"/>
    </source>
</evidence>
<evidence type="ECO:0000256" key="17">
    <source>
        <dbReference type="SAM" id="Phobius"/>
    </source>
</evidence>
<dbReference type="InterPro" id="IPR005171">
    <property type="entry name" value="Cyt_c_oxidase_su4_prok"/>
</dbReference>
<feature type="transmembrane region" description="Helical" evidence="17">
    <location>
        <begin position="78"/>
        <end position="100"/>
    </location>
</feature>
<dbReference type="PANTHER" id="PTHR36835">
    <property type="entry name" value="CYTOCHROME BO(3) UBIQUINOL OXIDASE SUBUNIT 4"/>
    <property type="match status" value="1"/>
</dbReference>
<evidence type="ECO:0000256" key="11">
    <source>
        <dbReference type="ARBA" id="ARBA00023136"/>
    </source>
</evidence>
<feature type="transmembrane region" description="Helical" evidence="17">
    <location>
        <begin position="45"/>
        <end position="66"/>
    </location>
</feature>
<evidence type="ECO:0000256" key="12">
    <source>
        <dbReference type="ARBA" id="ARBA00025694"/>
    </source>
</evidence>
<keyword evidence="11 17" id="KW-0472">Membrane</keyword>
<comment type="similarity">
    <text evidence="2">Belongs to the cytochrome c oxidase bacterial subunit 4 family.</text>
</comment>
<evidence type="ECO:0000256" key="8">
    <source>
        <dbReference type="ARBA" id="ARBA00022982"/>
    </source>
</evidence>
<evidence type="ECO:0000256" key="1">
    <source>
        <dbReference type="ARBA" id="ARBA00004651"/>
    </source>
</evidence>
<accession>A0ABV2AZI3</accession>
<evidence type="ECO:0000256" key="15">
    <source>
        <dbReference type="ARBA" id="ARBA00031887"/>
    </source>
</evidence>
<dbReference type="InterPro" id="IPR050968">
    <property type="entry name" value="Cytochrome_c_oxidase_bac_sub4"/>
</dbReference>
<keyword evidence="5" id="KW-0813">Transport</keyword>
<keyword evidence="9 17" id="KW-1133">Transmembrane helix</keyword>
<evidence type="ECO:0000256" key="13">
    <source>
        <dbReference type="ARBA" id="ARBA00030071"/>
    </source>
</evidence>
<dbReference type="NCBIfam" id="TIGR02847">
    <property type="entry name" value="CyoD"/>
    <property type="match status" value="1"/>
</dbReference>
<proteinExistence type="inferred from homology"/>
<evidence type="ECO:0000313" key="19">
    <source>
        <dbReference type="Proteomes" id="UP001460888"/>
    </source>
</evidence>
<protein>
    <recommendedName>
        <fullName evidence="4">Cytochrome bo(3) ubiquinol oxidase subunit 4</fullName>
    </recommendedName>
    <alternativeName>
        <fullName evidence="16">Cytochrome o ubiquinol oxidase subunit 4</fullName>
    </alternativeName>
    <alternativeName>
        <fullName evidence="13">Oxidase bo(3) subunit 4</fullName>
    </alternativeName>
    <alternativeName>
        <fullName evidence="14">Ubiquinol oxidase polypeptide IV</fullName>
    </alternativeName>
    <alternativeName>
        <fullName evidence="15">Ubiquinol oxidase subunit 4</fullName>
    </alternativeName>
</protein>
<comment type="caution">
    <text evidence="18">The sequence shown here is derived from an EMBL/GenBank/DDBJ whole genome shotgun (WGS) entry which is preliminary data.</text>
</comment>
<evidence type="ECO:0000256" key="5">
    <source>
        <dbReference type="ARBA" id="ARBA00022448"/>
    </source>
</evidence>
<evidence type="ECO:0000313" key="18">
    <source>
        <dbReference type="EMBL" id="MES1928692.1"/>
    </source>
</evidence>
<comment type="subunit">
    <text evidence="3">Heterooctamer of two A chains, two B chains, two C chains and two D chains.</text>
</comment>
<evidence type="ECO:0000256" key="7">
    <source>
        <dbReference type="ARBA" id="ARBA00022692"/>
    </source>
</evidence>
<feature type="transmembrane region" description="Helical" evidence="17">
    <location>
        <begin position="20"/>
        <end position="38"/>
    </location>
</feature>
<reference evidence="18 19" key="1">
    <citation type="submission" date="2013-03" db="EMBL/GenBank/DDBJ databases">
        <title>Salinisphaera dokdonensis CL-ES53 Genome Sequencing.</title>
        <authorList>
            <person name="Li C."/>
            <person name="Lai Q."/>
            <person name="Shao Z."/>
        </authorList>
    </citation>
    <scope>NUCLEOTIDE SEQUENCE [LARGE SCALE GENOMIC DNA]</scope>
    <source>
        <strain evidence="18 19">CL-ES53</strain>
    </source>
</reference>
<evidence type="ECO:0000256" key="16">
    <source>
        <dbReference type="ARBA" id="ARBA00032185"/>
    </source>
</evidence>
<sequence length="111" mass="12453">MSHSDDATPGHAPTARGYVMGYLAALVLTLIPFGAVYYDLMSQGAILLVIAITAVLQLGVHLRFFLHLDMSQEQRWNTISVLFSVFTMFVMVGGTLWLFYSLYARHMMIGY</sequence>
<evidence type="ECO:0000256" key="6">
    <source>
        <dbReference type="ARBA" id="ARBA00022475"/>
    </source>
</evidence>
<dbReference type="Proteomes" id="UP001460888">
    <property type="component" value="Unassembled WGS sequence"/>
</dbReference>
<evidence type="ECO:0000256" key="14">
    <source>
        <dbReference type="ARBA" id="ARBA00030211"/>
    </source>
</evidence>
<evidence type="ECO:0000256" key="3">
    <source>
        <dbReference type="ARBA" id="ARBA00011700"/>
    </source>
</evidence>
<keyword evidence="6" id="KW-1003">Cell membrane</keyword>
<dbReference type="PANTHER" id="PTHR36835:SF1">
    <property type="entry name" value="CYTOCHROME BO(3) UBIQUINOL OXIDASE SUBUNIT 4"/>
    <property type="match status" value="1"/>
</dbReference>
<dbReference type="RefSeq" id="WP_209060305.1">
    <property type="nucleotide sequence ID" value="NZ_APND01000001.1"/>
</dbReference>